<dbReference type="PROSITE" id="PS00683">
    <property type="entry name" value="RHODANESE_2"/>
    <property type="match status" value="2"/>
</dbReference>
<reference evidence="4" key="1">
    <citation type="submission" date="2019-03" db="EMBL/GenBank/DDBJ databases">
        <title>Whole genome analysis of nitrate-reducing bacteria Marinobacter hydrocarbonoclasticus YB03.</title>
        <authorList>
            <person name="Azam A.H."/>
            <person name="Yuk S.R."/>
            <person name="Kamarisima K."/>
            <person name="Miyanaga K."/>
            <person name="Tanji Y."/>
        </authorList>
    </citation>
    <scope>NUCLEOTIDE SEQUENCE</scope>
    <source>
        <strain evidence="4">YB03</strain>
    </source>
</reference>
<feature type="domain" description="Rhodanese" evidence="3">
    <location>
        <begin position="30"/>
        <end position="143"/>
    </location>
</feature>
<protein>
    <recommendedName>
        <fullName evidence="2">Sulfurtransferase</fullName>
    </recommendedName>
</protein>
<feature type="domain" description="Rhodanese" evidence="3">
    <location>
        <begin position="176"/>
        <end position="298"/>
    </location>
</feature>
<dbReference type="SUPFAM" id="SSF52821">
    <property type="entry name" value="Rhodanese/Cell cycle control phosphatase"/>
    <property type="match status" value="4"/>
</dbReference>
<dbReference type="InterPro" id="IPR001763">
    <property type="entry name" value="Rhodanese-like_dom"/>
</dbReference>
<evidence type="ECO:0000256" key="1">
    <source>
        <dbReference type="ARBA" id="ARBA00022737"/>
    </source>
</evidence>
<proteinExistence type="predicted"/>
<organism evidence="4">
    <name type="scientific">Marinobacter nauticus</name>
    <name type="common">Marinobacter hydrocarbonoclasticus</name>
    <name type="synonym">Marinobacter aquaeolei</name>
    <dbReference type="NCBI Taxonomy" id="2743"/>
    <lineage>
        <taxon>Bacteria</taxon>
        <taxon>Pseudomonadati</taxon>
        <taxon>Pseudomonadota</taxon>
        <taxon>Gammaproteobacteria</taxon>
        <taxon>Pseudomonadales</taxon>
        <taxon>Marinobacteraceae</taxon>
        <taxon>Marinobacter</taxon>
    </lineage>
</organism>
<dbReference type="InterPro" id="IPR036873">
    <property type="entry name" value="Rhodanese-like_dom_sf"/>
</dbReference>
<gene>
    <name evidence="4" type="ORF">YBY_02420</name>
</gene>
<dbReference type="CDD" id="cd01448">
    <property type="entry name" value="TST_Repeat_1"/>
    <property type="match status" value="2"/>
</dbReference>
<accession>A0A455VZV1</accession>
<name>A0A455VZV1_MARNT</name>
<dbReference type="GO" id="GO:0004792">
    <property type="term" value="F:thiosulfate-cyanide sulfurtransferase activity"/>
    <property type="evidence" value="ECO:0007669"/>
    <property type="project" value="InterPro"/>
</dbReference>
<dbReference type="PROSITE" id="PS50206">
    <property type="entry name" value="RHODANESE_3"/>
    <property type="match status" value="4"/>
</dbReference>
<dbReference type="Pfam" id="PF00581">
    <property type="entry name" value="Rhodanese"/>
    <property type="match status" value="4"/>
</dbReference>
<dbReference type="Gene3D" id="3.40.250.10">
    <property type="entry name" value="Rhodanese-like domain"/>
    <property type="match status" value="4"/>
</dbReference>
<dbReference type="EMBL" id="AP019537">
    <property type="protein sequence ID" value="BBJ02394.1"/>
    <property type="molecule type" value="Genomic_DNA"/>
</dbReference>
<feature type="domain" description="Rhodanese" evidence="3">
    <location>
        <begin position="482"/>
        <end position="603"/>
    </location>
</feature>
<feature type="domain" description="Rhodanese" evidence="3">
    <location>
        <begin position="338"/>
        <end position="450"/>
    </location>
</feature>
<dbReference type="InterPro" id="IPR051126">
    <property type="entry name" value="Thiosulfate_sulfurtransferase"/>
</dbReference>
<keyword evidence="1" id="KW-0677">Repeat</keyword>
<evidence type="ECO:0000313" key="4">
    <source>
        <dbReference type="EMBL" id="BBJ02394.1"/>
    </source>
</evidence>
<dbReference type="PANTHER" id="PTHR43855:SF1">
    <property type="entry name" value="THIOSULFATE SULFURTRANSFERASE"/>
    <property type="match status" value="1"/>
</dbReference>
<dbReference type="InterPro" id="IPR001307">
    <property type="entry name" value="Thiosulphate_STrfase_CS"/>
</dbReference>
<evidence type="ECO:0000256" key="2">
    <source>
        <dbReference type="RuleBase" id="RU000507"/>
    </source>
</evidence>
<dbReference type="PANTHER" id="PTHR43855">
    <property type="entry name" value="THIOSULFATE SULFURTRANSFERASE"/>
    <property type="match status" value="1"/>
</dbReference>
<sequence>MDSSGSVGIQSLSDSFKTTDFVAAAVQGDLQEHVVIIDTRSAAEYQAGHIPGAINFDLKEYYRDKSVNGLDIDFAIPSESEFVAIADQLGITPATRVIAYGHDYESGYAPRLAWTFQHYGHANAHSVDGGIEKWQFVDGRAVEAGEVEPTPNAVSYQVSRTRALLATKDDVSSKVNDPNVIILDIRAPGEHAGIINPDSSNDRLGHVPGAEFVHWEDLLTDNSEGIQLPDSSRKVQVLKSEFELRSFLLAKGITPEKTIIPYGQNGTRSSFVTQVLLGLGYQVQNYDGSWYEWSREQDIERFPVSNDTDFLMGLLDTQASLADYFISTEDLEAKLAEQNPNLILLDVRGRSQYEAGHILGAINVSAGAFTETREIGFGVTESAFLLNEDDFESKAEELGITNQSEIVVYGTGDVSETRVVWSFKHYGHTNVVSLDGGFPKWSGEDREISTTVTTPVASSPETFTIANGGLIAFADDLRTAIGNDDVIFHDTRRFDEYLEELGGQFGPGESGYNSGHLPDAIWLEWSDLTTTDPATGARVLKSRDELLSQLFAEGITPDKLVIPYCQSGYRSSFSSNVLKGLGYTRALNYDGSWREWDNLNRFDDSFQVE</sequence>
<dbReference type="SMART" id="SM00450">
    <property type="entry name" value="RHOD"/>
    <property type="match status" value="4"/>
</dbReference>
<evidence type="ECO:0000259" key="3">
    <source>
        <dbReference type="PROSITE" id="PS50206"/>
    </source>
</evidence>
<keyword evidence="2" id="KW-0808">Transferase</keyword>
<dbReference type="AlphaFoldDB" id="A0A455VZV1"/>
<dbReference type="PROSITE" id="PS00380">
    <property type="entry name" value="RHODANESE_1"/>
    <property type="match status" value="1"/>
</dbReference>